<sequence length="210" mass="24012">MEFTIPEKQILQQLILQLNSFFFIDEKERYILDEVFKTVISRCEPLFIGGGKYFVPKALFNPYHSVKYMIFLYTLSNELFKQYGRNALSDKVYYLNKIMHSVDMFYEIELPSQWGAEHPVGSVMGRAKYGNGFFFYQCCTVGGTKDKEGNIYYPEIGENVHMYANSSILGNCKIGNNVNIGAGAVVKNQNVPDNCTVFGLSPNLIIKRNK</sequence>
<organism evidence="1 2">
    <name type="scientific">Bacteroides xylanisolvens</name>
    <dbReference type="NCBI Taxonomy" id="371601"/>
    <lineage>
        <taxon>Bacteria</taxon>
        <taxon>Pseudomonadati</taxon>
        <taxon>Bacteroidota</taxon>
        <taxon>Bacteroidia</taxon>
        <taxon>Bacteroidales</taxon>
        <taxon>Bacteroidaceae</taxon>
        <taxon>Bacteroides</taxon>
    </lineage>
</organism>
<dbReference type="PANTHER" id="PTHR42811">
    <property type="entry name" value="SERINE ACETYLTRANSFERASE"/>
    <property type="match status" value="1"/>
</dbReference>
<evidence type="ECO:0000313" key="2">
    <source>
        <dbReference type="Proteomes" id="UP000284417"/>
    </source>
</evidence>
<proteinExistence type="predicted"/>
<dbReference type="Proteomes" id="UP000284417">
    <property type="component" value="Unassembled WGS sequence"/>
</dbReference>
<dbReference type="RefSeq" id="WP_118408475.1">
    <property type="nucleotide sequence ID" value="NZ_QROC01000033.1"/>
</dbReference>
<reference evidence="1 2" key="1">
    <citation type="submission" date="2018-08" db="EMBL/GenBank/DDBJ databases">
        <title>A genome reference for cultivated species of the human gut microbiota.</title>
        <authorList>
            <person name="Zou Y."/>
            <person name="Xue W."/>
            <person name="Luo G."/>
        </authorList>
    </citation>
    <scope>NUCLEOTIDE SEQUENCE [LARGE SCALE GENOMIC DNA]</scope>
    <source>
        <strain evidence="1 2">AF39-6AC</strain>
    </source>
</reference>
<dbReference type="InterPro" id="IPR001451">
    <property type="entry name" value="Hexapep"/>
</dbReference>
<dbReference type="InterPro" id="IPR011004">
    <property type="entry name" value="Trimer_LpxA-like_sf"/>
</dbReference>
<dbReference type="Gene3D" id="2.160.10.10">
    <property type="entry name" value="Hexapeptide repeat proteins"/>
    <property type="match status" value="1"/>
</dbReference>
<comment type="caution">
    <text evidence="1">The sequence shown here is derived from an EMBL/GenBank/DDBJ whole genome shotgun (WGS) entry which is preliminary data.</text>
</comment>
<protein>
    <submittedName>
        <fullName evidence="1">Transferase</fullName>
    </submittedName>
</protein>
<accession>A0A415HFW5</accession>
<dbReference type="GO" id="GO:0016740">
    <property type="term" value="F:transferase activity"/>
    <property type="evidence" value="ECO:0007669"/>
    <property type="project" value="UniProtKB-KW"/>
</dbReference>
<gene>
    <name evidence="1" type="ORF">DW042_19880</name>
</gene>
<name>A0A415HFW5_9BACE</name>
<dbReference type="SUPFAM" id="SSF51161">
    <property type="entry name" value="Trimeric LpxA-like enzymes"/>
    <property type="match status" value="1"/>
</dbReference>
<dbReference type="AlphaFoldDB" id="A0A415HFW5"/>
<keyword evidence="1" id="KW-0808">Transferase</keyword>
<dbReference type="EMBL" id="QROC01000033">
    <property type="protein sequence ID" value="RHK91521.1"/>
    <property type="molecule type" value="Genomic_DNA"/>
</dbReference>
<evidence type="ECO:0000313" key="1">
    <source>
        <dbReference type="EMBL" id="RHK91521.1"/>
    </source>
</evidence>
<dbReference type="Pfam" id="PF00132">
    <property type="entry name" value="Hexapep"/>
    <property type="match status" value="1"/>
</dbReference>